<accession>G0IX14</accession>
<dbReference type="Proteomes" id="UP000001635">
    <property type="component" value="Chromosome"/>
</dbReference>
<dbReference type="OrthoDB" id="9772881at2"/>
<keyword evidence="9" id="KW-0443">Lipid metabolism</keyword>
<keyword evidence="5 11" id="KW-0479">Metal-binding</keyword>
<evidence type="ECO:0000256" key="3">
    <source>
        <dbReference type="ARBA" id="ARBA00011738"/>
    </source>
</evidence>
<evidence type="ECO:0000256" key="7">
    <source>
        <dbReference type="ARBA" id="ARBA00023002"/>
    </source>
</evidence>
<keyword evidence="6" id="KW-0276">Fatty acid metabolism</keyword>
<feature type="binding site" evidence="11">
    <location>
        <position position="208"/>
    </location>
    <ligand>
        <name>Fe cation</name>
        <dbReference type="ChEBI" id="CHEBI:24875"/>
        <label>1</label>
    </ligand>
</feature>
<comment type="subunit">
    <text evidence="3">Homodimer.</text>
</comment>
<keyword evidence="10" id="KW-0275">Fatty acid biosynthesis</keyword>
<dbReference type="InterPro" id="IPR005067">
    <property type="entry name" value="Fatty_acid_desaturase-2"/>
</dbReference>
<feature type="binding site" evidence="11">
    <location>
        <position position="83"/>
    </location>
    <ligand>
        <name>Fe cation</name>
        <dbReference type="ChEBI" id="CHEBI:24875"/>
        <label>1</label>
    </ligand>
</feature>
<feature type="binding site" evidence="11">
    <location>
        <position position="208"/>
    </location>
    <ligand>
        <name>Fe cation</name>
        <dbReference type="ChEBI" id="CHEBI:24875"/>
        <label>2</label>
    </ligand>
</feature>
<dbReference type="PIRSF" id="PIRSF000346">
    <property type="entry name" value="Dlt9_acylACP_des"/>
    <property type="match status" value="1"/>
</dbReference>
<name>G0IX14_CYCMS</name>
<evidence type="ECO:0000256" key="4">
    <source>
        <dbReference type="ARBA" id="ARBA00022516"/>
    </source>
</evidence>
<feature type="binding site" evidence="11">
    <location>
        <position position="122"/>
    </location>
    <ligand>
        <name>Fe cation</name>
        <dbReference type="ChEBI" id="CHEBI:24875"/>
        <label>1</label>
    </ligand>
</feature>
<evidence type="ECO:0000313" key="12">
    <source>
        <dbReference type="EMBL" id="AEL24932.1"/>
    </source>
</evidence>
<comment type="similarity">
    <text evidence="2">Belongs to the fatty acid desaturase type 2 family.</text>
</comment>
<evidence type="ECO:0000256" key="2">
    <source>
        <dbReference type="ARBA" id="ARBA00008749"/>
    </source>
</evidence>
<dbReference type="InterPro" id="IPR009078">
    <property type="entry name" value="Ferritin-like_SF"/>
</dbReference>
<dbReference type="RefSeq" id="WP_014019229.1">
    <property type="nucleotide sequence ID" value="NC_015914.1"/>
</dbReference>
<dbReference type="GO" id="GO:0046872">
    <property type="term" value="F:metal ion binding"/>
    <property type="evidence" value="ECO:0007669"/>
    <property type="project" value="UniProtKB-KW"/>
</dbReference>
<dbReference type="GO" id="GO:0006633">
    <property type="term" value="P:fatty acid biosynthetic process"/>
    <property type="evidence" value="ECO:0007669"/>
    <property type="project" value="UniProtKB-KW"/>
</dbReference>
<dbReference type="SUPFAM" id="SSF47240">
    <property type="entry name" value="Ferritin-like"/>
    <property type="match status" value="1"/>
</dbReference>
<reference evidence="13" key="1">
    <citation type="submission" date="2011-07" db="EMBL/GenBank/DDBJ databases">
        <title>The complete genome of Cyclobacterium marinum DSM 745.</title>
        <authorList>
            <person name="Lucas S."/>
            <person name="Han J."/>
            <person name="Lapidus A."/>
            <person name="Bruce D."/>
            <person name="Goodwin L."/>
            <person name="Pitluck S."/>
            <person name="Peters L."/>
            <person name="Kyrpides N."/>
            <person name="Mavromatis K."/>
            <person name="Ivanova N."/>
            <person name="Ovchinnikova G."/>
            <person name="Chertkov O."/>
            <person name="Detter J.C."/>
            <person name="Tapia R."/>
            <person name="Han C."/>
            <person name="Land M."/>
            <person name="Hauser L."/>
            <person name="Markowitz V."/>
            <person name="Cheng J.-F."/>
            <person name="Hugenholtz P."/>
            <person name="Woyke T."/>
            <person name="Wu D."/>
            <person name="Tindall B."/>
            <person name="Schuetze A."/>
            <person name="Brambilla E."/>
            <person name="Klenk H.-P."/>
            <person name="Eisen J.A."/>
        </authorList>
    </citation>
    <scope>NUCLEOTIDE SEQUENCE [LARGE SCALE GENOMIC DNA]</scope>
    <source>
        <strain evidence="13">ATCC 25205 / DSM 745 / LMG 13164 / NCIMB 1802</strain>
    </source>
</reference>
<dbReference type="Pfam" id="PF03405">
    <property type="entry name" value="FA_desaturase_2"/>
    <property type="match status" value="1"/>
</dbReference>
<evidence type="ECO:0000256" key="9">
    <source>
        <dbReference type="ARBA" id="ARBA00023098"/>
    </source>
</evidence>
<sequence>MKKSDNINYELEKNAEVISQLNDFVTETVGTTLMDPDDCWQPTDFLPDMTQPDALDQVKILRERAAVIPDTIITSLIGNMITEEALPSYQTYFNMLEGVNEEGSLTSDKGWVQWTKAWTAEENRHGDLLNKYLYLSGRADMRQVEQTIHRLIYNGFDPRSEKDPYQAIVYTSFQERATKISHVNTGKLADKAGDHVLGKICKQIAGDEARHEKAYKSFMSEIMKIDPNGAILAFEKMMRKQIVMPAVLMAKGGNNPSLFDQFSAITQKVGIYTGWDYARIIDHLVKLWNIETATGLNDVAAKAQEYLSGLSSRYMRLADRMKTPDEISLAWISK</sequence>
<evidence type="ECO:0000256" key="8">
    <source>
        <dbReference type="ARBA" id="ARBA00023004"/>
    </source>
</evidence>
<dbReference type="eggNOG" id="COG0208">
    <property type="taxonomic scope" value="Bacteria"/>
</dbReference>
<feature type="binding site" evidence="11">
    <location>
        <position position="122"/>
    </location>
    <ligand>
        <name>Fe cation</name>
        <dbReference type="ChEBI" id="CHEBI:24875"/>
        <label>2</label>
    </ligand>
</feature>
<dbReference type="PANTHER" id="PTHR31155:SF9">
    <property type="entry name" value="STEAROYL-[ACYL-CARRIER-PROTEIN] 9-DESATURASE 7, CHLOROPLASTIC"/>
    <property type="match status" value="1"/>
</dbReference>
<comment type="cofactor">
    <cofactor evidence="11">
        <name>Fe cation</name>
        <dbReference type="ChEBI" id="CHEBI:24875"/>
    </cofactor>
    <text evidence="11">Binds 2 iron ions per subunit.</text>
</comment>
<evidence type="ECO:0000256" key="1">
    <source>
        <dbReference type="ARBA" id="ARBA00001954"/>
    </source>
</evidence>
<dbReference type="KEGG" id="cmr:Cycma_1160"/>
<dbReference type="STRING" id="880070.Cycma_1160"/>
<keyword evidence="13" id="KW-1185">Reference proteome</keyword>
<dbReference type="Gene3D" id="1.10.620.20">
    <property type="entry name" value="Ribonucleotide Reductase, subunit A"/>
    <property type="match status" value="1"/>
</dbReference>
<dbReference type="GO" id="GO:0045300">
    <property type="term" value="F:stearoyl-[ACP] desaturase activity"/>
    <property type="evidence" value="ECO:0007669"/>
    <property type="project" value="InterPro"/>
</dbReference>
<dbReference type="EMBL" id="CP002955">
    <property type="protein sequence ID" value="AEL24932.1"/>
    <property type="molecule type" value="Genomic_DNA"/>
</dbReference>
<evidence type="ECO:0000256" key="6">
    <source>
        <dbReference type="ARBA" id="ARBA00022832"/>
    </source>
</evidence>
<evidence type="ECO:0000313" key="13">
    <source>
        <dbReference type="Proteomes" id="UP000001635"/>
    </source>
</evidence>
<comment type="cofactor">
    <cofactor evidence="1">
        <name>Fe(2+)</name>
        <dbReference type="ChEBI" id="CHEBI:29033"/>
    </cofactor>
</comment>
<keyword evidence="4" id="KW-0444">Lipid biosynthesis</keyword>
<evidence type="ECO:0000256" key="10">
    <source>
        <dbReference type="ARBA" id="ARBA00023160"/>
    </source>
</evidence>
<organism evidence="12 13">
    <name type="scientific">Cyclobacterium marinum (strain ATCC 25205 / DSM 745 / LMG 13164 / NCIMB 1802)</name>
    <name type="common">Flectobacillus marinus</name>
    <dbReference type="NCBI Taxonomy" id="880070"/>
    <lineage>
        <taxon>Bacteria</taxon>
        <taxon>Pseudomonadati</taxon>
        <taxon>Bacteroidota</taxon>
        <taxon>Cytophagia</taxon>
        <taxon>Cytophagales</taxon>
        <taxon>Cyclobacteriaceae</taxon>
        <taxon>Cyclobacterium</taxon>
    </lineage>
</organism>
<dbReference type="CDD" id="cd01050">
    <property type="entry name" value="Acyl_ACP_Desat"/>
    <property type="match status" value="1"/>
</dbReference>
<dbReference type="HOGENOM" id="CLU_034505_0_0_10"/>
<feature type="binding site" evidence="11">
    <location>
        <position position="211"/>
    </location>
    <ligand>
        <name>Fe cation</name>
        <dbReference type="ChEBI" id="CHEBI:24875"/>
        <label>2</label>
    </ligand>
</feature>
<dbReference type="PANTHER" id="PTHR31155">
    <property type="entry name" value="ACYL- ACYL-CARRIER-PROTEIN DESATURASE-RELATED"/>
    <property type="match status" value="1"/>
</dbReference>
<keyword evidence="7" id="KW-0560">Oxidoreductase</keyword>
<dbReference type="AlphaFoldDB" id="G0IX14"/>
<feature type="binding site" evidence="11">
    <location>
        <position position="175"/>
    </location>
    <ligand>
        <name>Fe cation</name>
        <dbReference type="ChEBI" id="CHEBI:24875"/>
        <label>2</label>
    </ligand>
</feature>
<keyword evidence="8 11" id="KW-0408">Iron</keyword>
<gene>
    <name evidence="12" type="ordered locus">Cycma_1160</name>
</gene>
<protein>
    <submittedName>
        <fullName evidence="12">Fatty acid desaturase type 2</fullName>
    </submittedName>
</protein>
<feature type="binding site" evidence="11">
    <location>
        <position position="125"/>
    </location>
    <ligand>
        <name>Fe cation</name>
        <dbReference type="ChEBI" id="CHEBI:24875"/>
        <label>1</label>
    </ligand>
</feature>
<evidence type="ECO:0000256" key="11">
    <source>
        <dbReference type="PIRSR" id="PIRSR000346-1"/>
    </source>
</evidence>
<proteinExistence type="inferred from homology"/>
<dbReference type="InterPro" id="IPR012348">
    <property type="entry name" value="RNR-like"/>
</dbReference>
<evidence type="ECO:0000256" key="5">
    <source>
        <dbReference type="ARBA" id="ARBA00022723"/>
    </source>
</evidence>